<dbReference type="Pfam" id="PF13374">
    <property type="entry name" value="TPR_10"/>
    <property type="match status" value="2"/>
</dbReference>
<reference evidence="2 3" key="1">
    <citation type="journal article" date="2020" name="Genomics">
        <title>Complete, high-quality genomes from long-read metagenomic sequencing of two wolf lichen thalli reveals enigmatic genome architecture.</title>
        <authorList>
            <person name="McKenzie S.K."/>
            <person name="Walston R.F."/>
            <person name="Allen J.L."/>
        </authorList>
    </citation>
    <scope>NUCLEOTIDE SEQUENCE [LARGE SCALE GENOMIC DNA]</scope>
    <source>
        <strain evidence="2">WasteWater1</strain>
    </source>
</reference>
<dbReference type="GeneID" id="59336395"/>
<dbReference type="Proteomes" id="UP000593566">
    <property type="component" value="Unassembled WGS sequence"/>
</dbReference>
<dbReference type="InterPro" id="IPR053137">
    <property type="entry name" value="NLR-like"/>
</dbReference>
<dbReference type="InterPro" id="IPR011990">
    <property type="entry name" value="TPR-like_helical_dom_sf"/>
</dbReference>
<dbReference type="SUPFAM" id="SSF56112">
    <property type="entry name" value="Protein kinase-like (PK-like)"/>
    <property type="match status" value="1"/>
</dbReference>
<name>A0A8H6CRL4_9LECA</name>
<evidence type="ECO:0000259" key="1">
    <source>
        <dbReference type="PROSITE" id="PS50011"/>
    </source>
</evidence>
<dbReference type="Pfam" id="PF13424">
    <property type="entry name" value="TPR_12"/>
    <property type="match status" value="2"/>
</dbReference>
<dbReference type="EMBL" id="JACCJB010000004">
    <property type="protein sequence ID" value="KAF6228268.1"/>
    <property type="molecule type" value="Genomic_DNA"/>
</dbReference>
<dbReference type="InterPro" id="IPR011009">
    <property type="entry name" value="Kinase-like_dom_sf"/>
</dbReference>
<sequence length="891" mass="101118">MGSLLTFATSNLSFDSAAPRDILENNRSLDLIQFLSIAQHTKTDFLPITWAPFEELAGRGGSAQISQSQINIQTSFAFKRFSEPRSDGAELVFKALASEIRVLQNPHTRSSPHVVNLQGICWEFDDPSGTIYPVLVFPKAEYGDLYTYLRRQDGKAVSFDTRLKWCIQIARAINTLHTEKMLQNLTQLKDVVHGDIKPQNILLYKSSDGPPVVAVTDFAYSCLGRSETDIVRLPRSPPWQAPEWHHRGFPIAHAKKMDIYSFGMLCAWVLFGRTMLELKTERAQIEDCQAGSIEALLSDLKERQVLFETLCEIMKQDLPNDPERSQRLVHFFAKTICDDQDQRGLNDLLQDYKFCISLTDSQIPSSLLQLVWGDFRLRTMIYNGLKAKVHRGSTTTQKRAAFQLAICYHIGFGTARDMSQVEYYLKLCSKRTEDLRAAVAQVEDQRVFQPGKFLELWTSGFISPVQYPQHYRDHGQQVLAKKEYARTIADFEIAFGDQHFLVQNLKEILADILQDEGRDDEAVELLNRVLACRQRISKVHPVTLAVETRLASVLERQGNFAEAERLASSAMAKSKELLGPNHPQVILGLAGLSSVFEKLQRWREVEELDRQVLEFYISMFGEEHPNTIKARSNLASAMRALALKDPQRLREVEQLQAQVMAISKKCIGPEHPDTLNSMSNLAATYQEQQRWVEAEQLMREVLVISERRLGHNHPDNISSLGHLAANLNHQKRWTDAENLLVQAQELSLKVHGVDHQQRLTIMGNLAEVYRKQDKLAEAEILAHEVLERRSHLFGFNHPDTITSMISLAVTYWLEGRLGDATDLYWDAVSVSIEVHGAKHPQTLRISHDLAVCLHGQGSHEDAVALMKEVVVQRDATGIDSTTSNQFLHTWQ</sequence>
<protein>
    <recommendedName>
        <fullName evidence="1">Protein kinase domain-containing protein</fullName>
    </recommendedName>
</protein>
<dbReference type="PROSITE" id="PS50011">
    <property type="entry name" value="PROTEIN_KINASE_DOM"/>
    <property type="match status" value="1"/>
</dbReference>
<gene>
    <name evidence="2" type="ORF">HO133_007998</name>
</gene>
<dbReference type="PANTHER" id="PTHR46082:SF11">
    <property type="entry name" value="AAA+ ATPASE DOMAIN-CONTAINING PROTEIN-RELATED"/>
    <property type="match status" value="1"/>
</dbReference>
<evidence type="ECO:0000313" key="2">
    <source>
        <dbReference type="EMBL" id="KAF6228268.1"/>
    </source>
</evidence>
<dbReference type="Pfam" id="PF00069">
    <property type="entry name" value="Pkinase"/>
    <property type="match status" value="1"/>
</dbReference>
<dbReference type="GO" id="GO:0004672">
    <property type="term" value="F:protein kinase activity"/>
    <property type="evidence" value="ECO:0007669"/>
    <property type="project" value="InterPro"/>
</dbReference>
<evidence type="ECO:0000313" key="3">
    <source>
        <dbReference type="Proteomes" id="UP000593566"/>
    </source>
</evidence>
<proteinExistence type="predicted"/>
<dbReference type="RefSeq" id="XP_037156202.1">
    <property type="nucleotide sequence ID" value="XM_037298866.1"/>
</dbReference>
<organism evidence="2 3">
    <name type="scientific">Letharia lupina</name>
    <dbReference type="NCBI Taxonomy" id="560253"/>
    <lineage>
        <taxon>Eukaryota</taxon>
        <taxon>Fungi</taxon>
        <taxon>Dikarya</taxon>
        <taxon>Ascomycota</taxon>
        <taxon>Pezizomycotina</taxon>
        <taxon>Lecanoromycetes</taxon>
        <taxon>OSLEUM clade</taxon>
        <taxon>Lecanoromycetidae</taxon>
        <taxon>Lecanorales</taxon>
        <taxon>Lecanorineae</taxon>
        <taxon>Parmeliaceae</taxon>
        <taxon>Letharia</taxon>
    </lineage>
</organism>
<dbReference type="GO" id="GO:0005524">
    <property type="term" value="F:ATP binding"/>
    <property type="evidence" value="ECO:0007669"/>
    <property type="project" value="InterPro"/>
</dbReference>
<dbReference type="SUPFAM" id="SSF48452">
    <property type="entry name" value="TPR-like"/>
    <property type="match status" value="3"/>
</dbReference>
<dbReference type="Gene3D" id="1.25.40.10">
    <property type="entry name" value="Tetratricopeptide repeat domain"/>
    <property type="match status" value="3"/>
</dbReference>
<dbReference type="SMART" id="SM00220">
    <property type="entry name" value="S_TKc"/>
    <property type="match status" value="1"/>
</dbReference>
<dbReference type="AlphaFoldDB" id="A0A8H6CRL4"/>
<keyword evidence="3" id="KW-1185">Reference proteome</keyword>
<dbReference type="PANTHER" id="PTHR46082">
    <property type="entry name" value="ATP/GTP-BINDING PROTEIN-RELATED"/>
    <property type="match status" value="1"/>
</dbReference>
<dbReference type="Gene3D" id="1.10.510.10">
    <property type="entry name" value="Transferase(Phosphotransferase) domain 1"/>
    <property type="match status" value="1"/>
</dbReference>
<comment type="caution">
    <text evidence="2">The sequence shown here is derived from an EMBL/GenBank/DDBJ whole genome shotgun (WGS) entry which is preliminary data.</text>
</comment>
<accession>A0A8H6CRL4</accession>
<dbReference type="PROSITE" id="PS00108">
    <property type="entry name" value="PROTEIN_KINASE_ST"/>
    <property type="match status" value="1"/>
</dbReference>
<dbReference type="InterPro" id="IPR008271">
    <property type="entry name" value="Ser/Thr_kinase_AS"/>
</dbReference>
<dbReference type="InterPro" id="IPR000719">
    <property type="entry name" value="Prot_kinase_dom"/>
</dbReference>
<feature type="domain" description="Protein kinase" evidence="1">
    <location>
        <begin position="51"/>
        <end position="349"/>
    </location>
</feature>